<dbReference type="InterPro" id="IPR005181">
    <property type="entry name" value="SASA"/>
</dbReference>
<evidence type="ECO:0000313" key="4">
    <source>
        <dbReference type="EMBL" id="QDU26582.1"/>
    </source>
</evidence>
<keyword evidence="5" id="KW-1185">Reference proteome</keyword>
<keyword evidence="2" id="KW-0732">Signal</keyword>
<dbReference type="NCBIfam" id="NF033510">
    <property type="entry name" value="Ca_tandemer"/>
    <property type="match status" value="1"/>
</dbReference>
<evidence type="ECO:0000256" key="1">
    <source>
        <dbReference type="ARBA" id="ARBA00022801"/>
    </source>
</evidence>
<gene>
    <name evidence="4" type="ORF">ETAA8_16620</name>
</gene>
<dbReference type="PANTHER" id="PTHR22901:SF0">
    <property type="entry name" value="SIALATE O-ACETYLESTERASE"/>
    <property type="match status" value="1"/>
</dbReference>
<feature type="chain" id="PRO_5022096334" description="Sialate O-acetylesterase domain-containing protein" evidence="2">
    <location>
        <begin position="21"/>
        <end position="966"/>
    </location>
</feature>
<dbReference type="SUPFAM" id="SSF52266">
    <property type="entry name" value="SGNH hydrolase"/>
    <property type="match status" value="1"/>
</dbReference>
<sequence length="966" mass="105833" precursor="true">MKLKLCLAVALSFSVLTALAADDNPAPAIELGAPFCDHAILQRDTHLPVWGWSKPGTSVTVEFAGQKETAKAGPDGRWLLKLKPLKGSAEPAELLVSNIEGAKVALKNILVGEVWHASGQSNMEWFANRSMCSALAQEISRAKDEVPIREFRTDTVSALYPQQRVASEKNWKTSRTAGDFSALALSFAYELHKELKVPVGILLTSHSNTRIEAFTARKAIEAHPGLKVDADLIHDGDVSTEQGHAAFEKYYRDLAAWQTASAEQGFPVERPLKRPNLPGIAGEWRGPSQFFNGKIAPVVPFAIRGSIWCQGESNSGDGRIYAARMEALVQGWREAWGLPDMPFYFTQMQNYGTADSPDVGYADIRQVQQLFFMKNRSHVGMVVQTDLNPAAPGNIHYQNKLHPGMRLARWALAKDYGRTIAYTGPIYERYTIDGNKAIVSFEKDSLFDGLMIGSKGLEKDFQQDPGKFVEPARPTPGEKLNHFRLCGKDRKWHAAEAVIVGDTVVVTSKDVPEPVGVQYAYSEAPQNANLYNKAGLPATPFSAVDGELVFEEDDAQKVAAIKAKYAPYTDPDYPILQVAEYYRDGAIIQRGQPIPVWGHANKGVEVTVTLGGVTRSAVANDKQQWSVSFPALKASNQPITLAVKASHGHNRTITNILVGDVWFLTGSTLLTSEPAYDRRDKQAAAPEAMPLVHEFRRRTAASTNHVPRKRGFEVGGGKYRTFWQTADFTAPEDCVSMFAYEFAKTLHRPGIPQGFVTMSSGQGAQMASPLSWTSYEGIKDATNPAFQPRLSALLLQDPSSDVSKKATSEYVQAVKTEVAKIIELARKGADLSDAPLQFPPFPEPGRDGEIKPDTVPTLAYNWCVSPLTPMAVAGVIWVPSPANLGYMPADYSAELEIYARSLPATYGQEKVPFLYAQPSAKLVPGVAQPKIANATSAEFDEWPRGLRELAVRLGTAFRAAHSKDTK</sequence>
<dbReference type="InterPro" id="IPR039329">
    <property type="entry name" value="SIAE"/>
</dbReference>
<dbReference type="KEGG" id="aagg:ETAA8_16620"/>
<dbReference type="PANTHER" id="PTHR22901">
    <property type="entry name" value="SIALATE O-ACETYLESTERASE"/>
    <property type="match status" value="1"/>
</dbReference>
<dbReference type="Gene3D" id="3.40.50.1110">
    <property type="entry name" value="SGNH hydrolase"/>
    <property type="match status" value="2"/>
</dbReference>
<dbReference type="RefSeq" id="WP_202921664.1">
    <property type="nucleotide sequence ID" value="NZ_CP036274.1"/>
</dbReference>
<feature type="domain" description="Sialate O-acetylesterase" evidence="3">
    <location>
        <begin position="302"/>
        <end position="400"/>
    </location>
</feature>
<evidence type="ECO:0000313" key="5">
    <source>
        <dbReference type="Proteomes" id="UP000315017"/>
    </source>
</evidence>
<reference evidence="4 5" key="1">
    <citation type="submission" date="2019-02" db="EMBL/GenBank/DDBJ databases">
        <title>Deep-cultivation of Planctomycetes and their phenomic and genomic characterization uncovers novel biology.</title>
        <authorList>
            <person name="Wiegand S."/>
            <person name="Jogler M."/>
            <person name="Boedeker C."/>
            <person name="Pinto D."/>
            <person name="Vollmers J."/>
            <person name="Rivas-Marin E."/>
            <person name="Kohn T."/>
            <person name="Peeters S.H."/>
            <person name="Heuer A."/>
            <person name="Rast P."/>
            <person name="Oberbeckmann S."/>
            <person name="Bunk B."/>
            <person name="Jeske O."/>
            <person name="Meyerdierks A."/>
            <person name="Storesund J.E."/>
            <person name="Kallscheuer N."/>
            <person name="Luecker S."/>
            <person name="Lage O.M."/>
            <person name="Pohl T."/>
            <person name="Merkel B.J."/>
            <person name="Hornburger P."/>
            <person name="Mueller R.-W."/>
            <person name="Bruemmer F."/>
            <person name="Labrenz M."/>
            <person name="Spormann A.M."/>
            <person name="Op den Camp H."/>
            <person name="Overmann J."/>
            <person name="Amann R."/>
            <person name="Jetten M.S.M."/>
            <person name="Mascher T."/>
            <person name="Medema M.H."/>
            <person name="Devos D.P."/>
            <person name="Kaster A.-K."/>
            <person name="Ovreas L."/>
            <person name="Rohde M."/>
            <person name="Galperin M.Y."/>
            <person name="Jogler C."/>
        </authorList>
    </citation>
    <scope>NUCLEOTIDE SEQUENCE [LARGE SCALE GENOMIC DNA]</scope>
    <source>
        <strain evidence="4 5">ETA_A8</strain>
    </source>
</reference>
<keyword evidence="1" id="KW-0378">Hydrolase</keyword>
<accession>A0A517Y8V6</accession>
<dbReference type="Proteomes" id="UP000315017">
    <property type="component" value="Chromosome"/>
</dbReference>
<dbReference type="EMBL" id="CP036274">
    <property type="protein sequence ID" value="QDU26582.1"/>
    <property type="molecule type" value="Genomic_DNA"/>
</dbReference>
<name>A0A517Y8V6_9BACT</name>
<dbReference type="GO" id="GO:0005975">
    <property type="term" value="P:carbohydrate metabolic process"/>
    <property type="evidence" value="ECO:0007669"/>
    <property type="project" value="TreeGrafter"/>
</dbReference>
<evidence type="ECO:0000259" key="3">
    <source>
        <dbReference type="Pfam" id="PF03629"/>
    </source>
</evidence>
<dbReference type="Pfam" id="PF03629">
    <property type="entry name" value="SASA"/>
    <property type="match status" value="1"/>
</dbReference>
<evidence type="ECO:0000256" key="2">
    <source>
        <dbReference type="SAM" id="SignalP"/>
    </source>
</evidence>
<proteinExistence type="predicted"/>
<dbReference type="AlphaFoldDB" id="A0A517Y8V6"/>
<feature type="signal peptide" evidence="2">
    <location>
        <begin position="1"/>
        <end position="20"/>
    </location>
</feature>
<dbReference type="InterPro" id="IPR036514">
    <property type="entry name" value="SGNH_hydro_sf"/>
</dbReference>
<protein>
    <recommendedName>
        <fullName evidence="3">Sialate O-acetylesterase domain-containing protein</fullName>
    </recommendedName>
</protein>
<organism evidence="4 5">
    <name type="scientific">Anatilimnocola aggregata</name>
    <dbReference type="NCBI Taxonomy" id="2528021"/>
    <lineage>
        <taxon>Bacteria</taxon>
        <taxon>Pseudomonadati</taxon>
        <taxon>Planctomycetota</taxon>
        <taxon>Planctomycetia</taxon>
        <taxon>Pirellulales</taxon>
        <taxon>Pirellulaceae</taxon>
        <taxon>Anatilimnocola</taxon>
    </lineage>
</organism>
<dbReference type="GO" id="GO:0001681">
    <property type="term" value="F:sialate O-acetylesterase activity"/>
    <property type="evidence" value="ECO:0007669"/>
    <property type="project" value="InterPro"/>
</dbReference>